<evidence type="ECO:0000313" key="2">
    <source>
        <dbReference type="EMBL" id="OIQ72606.1"/>
    </source>
</evidence>
<proteinExistence type="predicted"/>
<feature type="domain" description="KilA-N" evidence="1">
    <location>
        <begin position="3"/>
        <end position="137"/>
    </location>
</feature>
<comment type="caution">
    <text evidence="2">The sequence shown here is derived from an EMBL/GenBank/DDBJ whole genome shotgun (WGS) entry which is preliminary data.</text>
</comment>
<dbReference type="InterPro" id="IPR017880">
    <property type="entry name" value="KilA_N"/>
</dbReference>
<sequence length="272" mass="30980">MTNNKILMVQSVPVTVLHQSDADFISLTDMVRQSENGSAVIDNWLRNKNTLEFLSVWEEIYNPAFNSLEFEEIKKDAGFNRFTMSVKQWLTRTNATGLIAKAGRYGGTYAHKDIAFEFASWISPKFKLYLIKEFQRLKDDEIQAKSLEWNLTRSLSKINYRIHTDAIAENIIPQALTKQQAGLVYASEADVLNVALFGLTAKQWRDQNNTRQGNMRDHASVEQLIILSNMESINAELIRQSISQSERLLALNNTAIHQMRSLLGNAAVLKIK</sequence>
<gene>
    <name evidence="2" type="ORF">GALL_457650</name>
</gene>
<evidence type="ECO:0000259" key="1">
    <source>
        <dbReference type="PROSITE" id="PS51301"/>
    </source>
</evidence>
<dbReference type="SMART" id="SM01252">
    <property type="entry name" value="KilA-N"/>
    <property type="match status" value="1"/>
</dbReference>
<protein>
    <submittedName>
        <fullName evidence="2">KilA-N domain protein</fullName>
    </submittedName>
</protein>
<dbReference type="Pfam" id="PF04383">
    <property type="entry name" value="KilA-N"/>
    <property type="match status" value="1"/>
</dbReference>
<dbReference type="AlphaFoldDB" id="A0A1J5PM33"/>
<dbReference type="PROSITE" id="PS51301">
    <property type="entry name" value="KILA_N"/>
    <property type="match status" value="1"/>
</dbReference>
<reference evidence="2" key="1">
    <citation type="submission" date="2016-10" db="EMBL/GenBank/DDBJ databases">
        <title>Sequence of Gallionella enrichment culture.</title>
        <authorList>
            <person name="Poehlein A."/>
            <person name="Muehling M."/>
            <person name="Daniel R."/>
        </authorList>
    </citation>
    <scope>NUCLEOTIDE SEQUENCE</scope>
</reference>
<accession>A0A1J5PM33</accession>
<dbReference type="EMBL" id="MLJW01003200">
    <property type="protein sequence ID" value="OIQ72606.1"/>
    <property type="molecule type" value="Genomic_DNA"/>
</dbReference>
<dbReference type="InterPro" id="IPR018004">
    <property type="entry name" value="KilA/APSES_HTH"/>
</dbReference>
<name>A0A1J5PM33_9ZZZZ</name>
<organism evidence="2">
    <name type="scientific">mine drainage metagenome</name>
    <dbReference type="NCBI Taxonomy" id="410659"/>
    <lineage>
        <taxon>unclassified sequences</taxon>
        <taxon>metagenomes</taxon>
        <taxon>ecological metagenomes</taxon>
    </lineage>
</organism>